<evidence type="ECO:0000313" key="4">
    <source>
        <dbReference type="EMBL" id="CAJ0585740.1"/>
    </source>
</evidence>
<dbReference type="EMBL" id="CATQJA010002706">
    <property type="protein sequence ID" value="CAJ0585740.1"/>
    <property type="molecule type" value="Genomic_DNA"/>
</dbReference>
<feature type="transmembrane region" description="Helical" evidence="2">
    <location>
        <begin position="12"/>
        <end position="30"/>
    </location>
</feature>
<feature type="non-terminal residue" evidence="4">
    <location>
        <position position="1"/>
    </location>
</feature>
<protein>
    <submittedName>
        <fullName evidence="4">Uncharacterized protein</fullName>
    </submittedName>
</protein>
<evidence type="ECO:0000313" key="5">
    <source>
        <dbReference type="Proteomes" id="UP001177023"/>
    </source>
</evidence>
<keyword evidence="2" id="KW-1133">Transmembrane helix</keyword>
<sequence>MVAARTSWGTLQRLLLIILVLEFAAAVVLLNHGELFGGNQPSALGAFISLGVSWILVFLVYLVMHCEGQRAKIQSLVFVILLVFGGLASLSALICNIVLVINDSSAGKNYKVSVIGLEFNGMALLINVVNILQYMMCYPAGDHQVLESVEEAGGKSAKRSVRGTPKTPKTPGDGSVRSGKTPKTPKSPMTKSGSRKGSKISSVRSNKSNKSNKSKNSKKSKKSKK</sequence>
<proteinExistence type="predicted"/>
<gene>
    <name evidence="4" type="ORF">MSPICULIGERA_LOCUS23752</name>
    <name evidence="3" type="ORF">MSPICULIGERA_LOCUS5160</name>
</gene>
<feature type="compositionally biased region" description="Low complexity" evidence="1">
    <location>
        <begin position="178"/>
        <end position="192"/>
    </location>
</feature>
<dbReference type="Proteomes" id="UP001177023">
    <property type="component" value="Unassembled WGS sequence"/>
</dbReference>
<evidence type="ECO:0000256" key="1">
    <source>
        <dbReference type="SAM" id="MobiDB-lite"/>
    </source>
</evidence>
<feature type="region of interest" description="Disordered" evidence="1">
    <location>
        <begin position="151"/>
        <end position="225"/>
    </location>
</feature>
<feature type="compositionally biased region" description="Low complexity" evidence="1">
    <location>
        <begin position="199"/>
        <end position="209"/>
    </location>
</feature>
<feature type="transmembrane region" description="Helical" evidence="2">
    <location>
        <begin position="42"/>
        <end position="64"/>
    </location>
</feature>
<feature type="transmembrane region" description="Helical" evidence="2">
    <location>
        <begin position="113"/>
        <end position="132"/>
    </location>
</feature>
<keyword evidence="2" id="KW-0472">Membrane</keyword>
<keyword evidence="2" id="KW-0812">Transmembrane</keyword>
<keyword evidence="5" id="KW-1185">Reference proteome</keyword>
<feature type="transmembrane region" description="Helical" evidence="2">
    <location>
        <begin position="76"/>
        <end position="101"/>
    </location>
</feature>
<dbReference type="AlphaFoldDB" id="A0AA36GC79"/>
<name>A0AA36GC79_9BILA</name>
<feature type="compositionally biased region" description="Basic residues" evidence="1">
    <location>
        <begin position="210"/>
        <end position="225"/>
    </location>
</feature>
<evidence type="ECO:0000313" key="3">
    <source>
        <dbReference type="EMBL" id="CAJ0566563.1"/>
    </source>
</evidence>
<reference evidence="4" key="1">
    <citation type="submission" date="2023-06" db="EMBL/GenBank/DDBJ databases">
        <authorList>
            <person name="Delattre M."/>
        </authorList>
    </citation>
    <scope>NUCLEOTIDE SEQUENCE</scope>
    <source>
        <strain evidence="4">AF72</strain>
    </source>
</reference>
<accession>A0AA36GC79</accession>
<comment type="caution">
    <text evidence="4">The sequence shown here is derived from an EMBL/GenBank/DDBJ whole genome shotgun (WGS) entry which is preliminary data.</text>
</comment>
<organism evidence="4 5">
    <name type="scientific">Mesorhabditis spiculigera</name>
    <dbReference type="NCBI Taxonomy" id="96644"/>
    <lineage>
        <taxon>Eukaryota</taxon>
        <taxon>Metazoa</taxon>
        <taxon>Ecdysozoa</taxon>
        <taxon>Nematoda</taxon>
        <taxon>Chromadorea</taxon>
        <taxon>Rhabditida</taxon>
        <taxon>Rhabditina</taxon>
        <taxon>Rhabditomorpha</taxon>
        <taxon>Rhabditoidea</taxon>
        <taxon>Rhabditidae</taxon>
        <taxon>Mesorhabditinae</taxon>
        <taxon>Mesorhabditis</taxon>
    </lineage>
</organism>
<evidence type="ECO:0000256" key="2">
    <source>
        <dbReference type="SAM" id="Phobius"/>
    </source>
</evidence>
<dbReference type="EMBL" id="CATQJA010001274">
    <property type="protein sequence ID" value="CAJ0566563.1"/>
    <property type="molecule type" value="Genomic_DNA"/>
</dbReference>